<comment type="similarity">
    <text evidence="1">Belongs to the D-isomer specific 2-hydroxyacid dehydrogenase family.</text>
</comment>
<dbReference type="InterPro" id="IPR050857">
    <property type="entry name" value="D-2-hydroxyacid_DH"/>
</dbReference>
<sequence length="325" mass="36829">MKIAILDDYQDVVRGLQCFSMLNEHDVKVFNNRAIGVGQLCIRLSQFEVLVLIRQRTNINRALLSKLPKLRLIYQTGDLTDNIDLEAAEEFGVKVISGEGDPHAVAELTWALIMTSSRKIPQYTNLLQDCVWQTASLSPRFNQLGRNLKNRQLGIWGYGRIGQLVANYARAFNMKVVIWGSEQSRAKAKADGFHTCLSKQDFFATSDIISLHLRLDSITRHIVQLEDLLHMKTDALLVNTSHAELIETDALTTALAQGRPGFAALDVFEQEPLSQEYSLRHKENVLLTPHIGHVELDSYEQDFFSAFNSIVNFYQNATRSTDHRI</sequence>
<dbReference type="Pfam" id="PF02826">
    <property type="entry name" value="2-Hacid_dh_C"/>
    <property type="match status" value="1"/>
</dbReference>
<protein>
    <submittedName>
        <fullName evidence="5">D-2-hydroxyacid dehydrogenase family protein</fullName>
    </submittedName>
</protein>
<dbReference type="Gene3D" id="3.40.50.720">
    <property type="entry name" value="NAD(P)-binding Rossmann-like Domain"/>
    <property type="match status" value="2"/>
</dbReference>
<reference evidence="5 6" key="1">
    <citation type="submission" date="2020-08" db="EMBL/GenBank/DDBJ databases">
        <title>Novel species isolated from subtropical streams in China.</title>
        <authorList>
            <person name="Lu H."/>
        </authorList>
    </citation>
    <scope>NUCLEOTIDE SEQUENCE [LARGE SCALE GENOMIC DNA]</scope>
    <source>
        <strain evidence="5 6">KCTC 52442</strain>
    </source>
</reference>
<organism evidence="5 6">
    <name type="scientific">Undibacterium amnicola</name>
    <dbReference type="NCBI Taxonomy" id="1834038"/>
    <lineage>
        <taxon>Bacteria</taxon>
        <taxon>Pseudomonadati</taxon>
        <taxon>Pseudomonadota</taxon>
        <taxon>Betaproteobacteria</taxon>
        <taxon>Burkholderiales</taxon>
        <taxon>Oxalobacteraceae</taxon>
        <taxon>Undibacterium</taxon>
    </lineage>
</organism>
<dbReference type="Proteomes" id="UP000643610">
    <property type="component" value="Unassembled WGS sequence"/>
</dbReference>
<dbReference type="PANTHER" id="PTHR42789">
    <property type="entry name" value="D-ISOMER SPECIFIC 2-HYDROXYACID DEHYDROGENASE FAMILY PROTEIN (AFU_ORTHOLOGUE AFUA_6G10090)"/>
    <property type="match status" value="1"/>
</dbReference>
<proteinExistence type="inferred from homology"/>
<feature type="domain" description="D-isomer specific 2-hydroxyacid dehydrogenase NAD-binding" evidence="4">
    <location>
        <begin position="111"/>
        <end position="292"/>
    </location>
</feature>
<keyword evidence="2" id="KW-0560">Oxidoreductase</keyword>
<accession>A0ABR6XUD5</accession>
<evidence type="ECO:0000256" key="1">
    <source>
        <dbReference type="ARBA" id="ARBA00005854"/>
    </source>
</evidence>
<dbReference type="InterPro" id="IPR006140">
    <property type="entry name" value="D-isomer_DH_NAD-bd"/>
</dbReference>
<dbReference type="EMBL" id="JACOFU010000008">
    <property type="protein sequence ID" value="MBC3833095.1"/>
    <property type="molecule type" value="Genomic_DNA"/>
</dbReference>
<dbReference type="RefSeq" id="WP_186892149.1">
    <property type="nucleotide sequence ID" value="NZ_JACOFU010000008.1"/>
</dbReference>
<dbReference type="SUPFAM" id="SSF52283">
    <property type="entry name" value="Formate/glycerate dehydrogenase catalytic domain-like"/>
    <property type="match status" value="1"/>
</dbReference>
<dbReference type="InterPro" id="IPR036291">
    <property type="entry name" value="NAD(P)-bd_dom_sf"/>
</dbReference>
<gene>
    <name evidence="5" type="ORF">H8K33_16420</name>
</gene>
<evidence type="ECO:0000256" key="2">
    <source>
        <dbReference type="ARBA" id="ARBA00023002"/>
    </source>
</evidence>
<dbReference type="SUPFAM" id="SSF51735">
    <property type="entry name" value="NAD(P)-binding Rossmann-fold domains"/>
    <property type="match status" value="1"/>
</dbReference>
<evidence type="ECO:0000313" key="6">
    <source>
        <dbReference type="Proteomes" id="UP000643610"/>
    </source>
</evidence>
<dbReference type="CDD" id="cd12169">
    <property type="entry name" value="PGDH_like_1"/>
    <property type="match status" value="1"/>
</dbReference>
<name>A0ABR6XUD5_9BURK</name>
<evidence type="ECO:0000256" key="3">
    <source>
        <dbReference type="ARBA" id="ARBA00023027"/>
    </source>
</evidence>
<keyword evidence="3" id="KW-0520">NAD</keyword>
<dbReference type="PANTHER" id="PTHR42789:SF1">
    <property type="entry name" value="D-ISOMER SPECIFIC 2-HYDROXYACID DEHYDROGENASE FAMILY PROTEIN (AFU_ORTHOLOGUE AFUA_6G10090)"/>
    <property type="match status" value="1"/>
</dbReference>
<comment type="caution">
    <text evidence="5">The sequence shown here is derived from an EMBL/GenBank/DDBJ whole genome shotgun (WGS) entry which is preliminary data.</text>
</comment>
<evidence type="ECO:0000259" key="4">
    <source>
        <dbReference type="Pfam" id="PF02826"/>
    </source>
</evidence>
<evidence type="ECO:0000313" key="5">
    <source>
        <dbReference type="EMBL" id="MBC3833095.1"/>
    </source>
</evidence>
<keyword evidence="6" id="KW-1185">Reference proteome</keyword>